<dbReference type="Gene3D" id="3.40.50.1820">
    <property type="entry name" value="alpha/beta hydrolase"/>
    <property type="match status" value="1"/>
</dbReference>
<evidence type="ECO:0000256" key="1">
    <source>
        <dbReference type="PIRSR" id="PIRSR017388-1"/>
    </source>
</evidence>
<dbReference type="PIRSF" id="PIRSF017388">
    <property type="entry name" value="Esterase_lipase"/>
    <property type="match status" value="1"/>
</dbReference>
<keyword evidence="4" id="KW-1185">Reference proteome</keyword>
<evidence type="ECO:0000313" key="4">
    <source>
        <dbReference type="Proteomes" id="UP000563523"/>
    </source>
</evidence>
<dbReference type="AlphaFoldDB" id="A0A850R1S5"/>
<dbReference type="InterPro" id="IPR022742">
    <property type="entry name" value="Hydrolase_4"/>
</dbReference>
<comment type="caution">
    <text evidence="3">The sequence shown here is derived from an EMBL/GenBank/DDBJ whole genome shotgun (WGS) entry which is preliminary data.</text>
</comment>
<dbReference type="PANTHER" id="PTHR11614">
    <property type="entry name" value="PHOSPHOLIPASE-RELATED"/>
    <property type="match status" value="1"/>
</dbReference>
<feature type="active site" description="Charge relay system" evidence="1">
    <location>
        <position position="195"/>
    </location>
</feature>
<feature type="active site" description="Charge relay system" evidence="1">
    <location>
        <position position="225"/>
    </location>
</feature>
<dbReference type="Proteomes" id="UP000563523">
    <property type="component" value="Unassembled WGS sequence"/>
</dbReference>
<dbReference type="InterPro" id="IPR012354">
    <property type="entry name" value="Esterase_lipase"/>
</dbReference>
<dbReference type="InterPro" id="IPR051044">
    <property type="entry name" value="MAG_DAG_Lipase"/>
</dbReference>
<dbReference type="Pfam" id="PF12146">
    <property type="entry name" value="Hydrolase_4"/>
    <property type="match status" value="1"/>
</dbReference>
<evidence type="ECO:0000259" key="2">
    <source>
        <dbReference type="Pfam" id="PF12146"/>
    </source>
</evidence>
<reference evidence="3 4" key="1">
    <citation type="submission" date="2020-06" db="EMBL/GenBank/DDBJ databases">
        <authorList>
            <person name="Kang J."/>
        </authorList>
    </citation>
    <scope>NUCLEOTIDE SEQUENCE [LARGE SCALE GENOMIC DNA]</scope>
    <source>
        <strain evidence="3 4">DCY120</strain>
    </source>
</reference>
<dbReference type="EMBL" id="JABZEC010000008">
    <property type="protein sequence ID" value="NVY97069.1"/>
    <property type="molecule type" value="Genomic_DNA"/>
</dbReference>
<dbReference type="GO" id="GO:0052689">
    <property type="term" value="F:carboxylic ester hydrolase activity"/>
    <property type="evidence" value="ECO:0007669"/>
    <property type="project" value="InterPro"/>
</dbReference>
<feature type="domain" description="Serine aminopeptidase S33" evidence="2">
    <location>
        <begin position="17"/>
        <end position="228"/>
    </location>
</feature>
<keyword evidence="3" id="KW-0378">Hydrolase</keyword>
<dbReference type="InterPro" id="IPR029058">
    <property type="entry name" value="AB_hydrolase_fold"/>
</dbReference>
<dbReference type="SUPFAM" id="SSF53474">
    <property type="entry name" value="alpha/beta-Hydrolases"/>
    <property type="match status" value="1"/>
</dbReference>
<sequence>MKVVKPESLFWNRGPQAVILLHSYTGTPNDMRALARNLAKANYSVYAPLFRGHGTENVVDILKEGNPARWQEDMEAALSFVQSQGKTPRAIFGLSLGAIFATRALVKHPELQCGGVFGSPLFTTDFTNVRAGFYQYLTWIGHYYQIPETEQEGQRQVVDQLLPQALEAIYQAQQETTSQLTQLQQPYFIGHGQDDVMVPVKAAEKVRQQLPVQQVDFRLYPQAGHVITVNQAREQLISDVLNFLTMHVGV</sequence>
<gene>
    <name evidence="3" type="ORF">HU830_08035</name>
</gene>
<organism evidence="3 4">
    <name type="scientific">Bombilactobacillus apium</name>
    <dbReference type="NCBI Taxonomy" id="2675299"/>
    <lineage>
        <taxon>Bacteria</taxon>
        <taxon>Bacillati</taxon>
        <taxon>Bacillota</taxon>
        <taxon>Bacilli</taxon>
        <taxon>Lactobacillales</taxon>
        <taxon>Lactobacillaceae</taxon>
        <taxon>Bombilactobacillus</taxon>
    </lineage>
</organism>
<feature type="active site" description="Nucleophile" evidence="1">
    <location>
        <position position="95"/>
    </location>
</feature>
<proteinExistence type="predicted"/>
<dbReference type="RefSeq" id="WP_176943233.1">
    <property type="nucleotide sequence ID" value="NZ_JABZEC010000008.1"/>
</dbReference>
<evidence type="ECO:0000313" key="3">
    <source>
        <dbReference type="EMBL" id="NVY97069.1"/>
    </source>
</evidence>
<accession>A0A850R1S5</accession>
<protein>
    <submittedName>
        <fullName evidence="3">Alpha/beta fold hydrolase</fullName>
    </submittedName>
</protein>
<name>A0A850R1S5_9LACO</name>